<keyword evidence="2" id="KW-1185">Reference proteome</keyword>
<evidence type="ECO:0000313" key="1">
    <source>
        <dbReference type="EMBL" id="GAA4826151.1"/>
    </source>
</evidence>
<organism evidence="1 2">
    <name type="scientific">Algivirga pacifica</name>
    <dbReference type="NCBI Taxonomy" id="1162670"/>
    <lineage>
        <taxon>Bacteria</taxon>
        <taxon>Pseudomonadati</taxon>
        <taxon>Bacteroidota</taxon>
        <taxon>Cytophagia</taxon>
        <taxon>Cytophagales</taxon>
        <taxon>Flammeovirgaceae</taxon>
        <taxon>Algivirga</taxon>
    </lineage>
</organism>
<proteinExistence type="predicted"/>
<reference evidence="2" key="1">
    <citation type="journal article" date="2019" name="Int. J. Syst. Evol. Microbiol.">
        <title>The Global Catalogue of Microorganisms (GCM) 10K type strain sequencing project: providing services to taxonomists for standard genome sequencing and annotation.</title>
        <authorList>
            <consortium name="The Broad Institute Genomics Platform"/>
            <consortium name="The Broad Institute Genome Sequencing Center for Infectious Disease"/>
            <person name="Wu L."/>
            <person name="Ma J."/>
        </authorList>
    </citation>
    <scope>NUCLEOTIDE SEQUENCE [LARGE SCALE GENOMIC DNA]</scope>
    <source>
        <strain evidence="2">JCM 18326</strain>
    </source>
</reference>
<dbReference type="Proteomes" id="UP001500298">
    <property type="component" value="Unassembled WGS sequence"/>
</dbReference>
<name>A0ABP9D4V8_9BACT</name>
<evidence type="ECO:0000313" key="2">
    <source>
        <dbReference type="Proteomes" id="UP001500298"/>
    </source>
</evidence>
<gene>
    <name evidence="1" type="ORF">GCM10023331_08440</name>
</gene>
<comment type="caution">
    <text evidence="1">The sequence shown here is derived from an EMBL/GenBank/DDBJ whole genome shotgun (WGS) entry which is preliminary data.</text>
</comment>
<sequence>MAYINTYVLLAGFFCAPFFYAAYAFRTKKILGDSWLKGHQVANEVSEKQGKKVAGSTKNPWLFAGPRASRLEEKAINRVHFPMKVYRLSKLFLVTLPDVAFRILGHFLRTGNFNWHPVITQKQLFDLVAYSSLLIPAEVSEDGEYLTFQAPKDLPLTTKANLCPAGLKVIFHIKEECLVEALWEGKTITEDIGLVTALIGQLIAHWAHPQSHVMSEKSAREITEKQVQPLEPSSRFVVALHDGLLYSPISPITTKTHLLNTMAERDSIIASIEVPLPHAMDKRKMQFRYYSFLVKARMVLIQSLKKYNLNINAEYLFNNMILHSVEHYVLYTNTRKLIWSIDGSKSLSSYFRSRIFRAIWIPDYETSLEKQRIRKIDDKTFPFYKDLHTQLEKIDKELADCILASTSY</sequence>
<accession>A0ABP9D4V8</accession>
<dbReference type="EMBL" id="BAABJX010000017">
    <property type="protein sequence ID" value="GAA4826151.1"/>
    <property type="molecule type" value="Genomic_DNA"/>
</dbReference>
<protein>
    <submittedName>
        <fullName evidence="1">Uncharacterized protein</fullName>
    </submittedName>
</protein>
<dbReference type="RefSeq" id="WP_345369466.1">
    <property type="nucleotide sequence ID" value="NZ_BAABJX010000017.1"/>
</dbReference>